<dbReference type="GO" id="GO:0016020">
    <property type="term" value="C:membrane"/>
    <property type="evidence" value="ECO:0007669"/>
    <property type="project" value="UniProtKB-SubCell"/>
</dbReference>
<evidence type="ECO:0000256" key="4">
    <source>
        <dbReference type="ARBA" id="ARBA00022692"/>
    </source>
</evidence>
<keyword evidence="4" id="KW-0812">Transmembrane</keyword>
<comment type="subcellular location">
    <subcellularLocation>
        <location evidence="1">Membrane</location>
        <topology evidence="1">Multi-pass membrane protein</topology>
    </subcellularLocation>
</comment>
<dbReference type="InterPro" id="IPR003362">
    <property type="entry name" value="Bact_transf"/>
</dbReference>
<dbReference type="EMBL" id="UNQJ01000002">
    <property type="protein sequence ID" value="SYZ32597.1"/>
    <property type="molecule type" value="Genomic_DNA"/>
</dbReference>
<dbReference type="AlphaFoldDB" id="A0A383S3T4"/>
<evidence type="ECO:0000256" key="2">
    <source>
        <dbReference type="ARBA" id="ARBA00006464"/>
    </source>
</evidence>
<proteinExistence type="inferred from homology"/>
<keyword evidence="3 8" id="KW-0808">Transferase</keyword>
<accession>A0A383S3T4</accession>
<name>A0A383S3T4_9ACTN</name>
<gene>
    <name evidence="8" type="ORF">PROPAUS_0485</name>
</gene>
<dbReference type="RefSeq" id="WP_232012321.1">
    <property type="nucleotide sequence ID" value="NZ_LR134442.1"/>
</dbReference>
<dbReference type="Pfam" id="PF13727">
    <property type="entry name" value="CoA_binding_3"/>
    <property type="match status" value="1"/>
</dbReference>
<feature type="domain" description="Bacterial sugar transferase" evidence="7">
    <location>
        <begin position="316"/>
        <end position="506"/>
    </location>
</feature>
<evidence type="ECO:0000256" key="1">
    <source>
        <dbReference type="ARBA" id="ARBA00004141"/>
    </source>
</evidence>
<keyword evidence="6" id="KW-0472">Membrane</keyword>
<dbReference type="GO" id="GO:0016780">
    <property type="term" value="F:phosphotransferase activity, for other substituted phosphate groups"/>
    <property type="evidence" value="ECO:0007669"/>
    <property type="project" value="TreeGrafter"/>
</dbReference>
<evidence type="ECO:0000256" key="5">
    <source>
        <dbReference type="ARBA" id="ARBA00022989"/>
    </source>
</evidence>
<keyword evidence="5" id="KW-1133">Transmembrane helix</keyword>
<evidence type="ECO:0000256" key="6">
    <source>
        <dbReference type="ARBA" id="ARBA00023136"/>
    </source>
</evidence>
<reference evidence="9" key="1">
    <citation type="submission" date="2018-08" db="EMBL/GenBank/DDBJ databases">
        <authorList>
            <person name="Hornung B."/>
        </authorList>
    </citation>
    <scope>NUCLEOTIDE SEQUENCE [LARGE SCALE GENOMIC DNA]</scope>
</reference>
<comment type="similarity">
    <text evidence="2">Belongs to the bacterial sugar transferase family.</text>
</comment>
<dbReference type="InterPro" id="IPR017475">
    <property type="entry name" value="EPS_sugar_tfrase"/>
</dbReference>
<dbReference type="NCBIfam" id="TIGR03025">
    <property type="entry name" value="EPS_sugtrans"/>
    <property type="match status" value="1"/>
</dbReference>
<evidence type="ECO:0000313" key="8">
    <source>
        <dbReference type="EMBL" id="SYZ32597.1"/>
    </source>
</evidence>
<organism evidence="8 9">
    <name type="scientific">Propionibacterium australiense</name>
    <dbReference type="NCBI Taxonomy" id="119981"/>
    <lineage>
        <taxon>Bacteria</taxon>
        <taxon>Bacillati</taxon>
        <taxon>Actinomycetota</taxon>
        <taxon>Actinomycetes</taxon>
        <taxon>Propionibacteriales</taxon>
        <taxon>Propionibacteriaceae</taxon>
        <taxon>Propionibacterium</taxon>
    </lineage>
</organism>
<protein>
    <submittedName>
        <fullName evidence="8">Bacterial sugar transferase</fullName>
    </submittedName>
</protein>
<evidence type="ECO:0000256" key="3">
    <source>
        <dbReference type="ARBA" id="ARBA00022679"/>
    </source>
</evidence>
<keyword evidence="9" id="KW-1185">Reference proteome</keyword>
<dbReference type="PANTHER" id="PTHR30576:SF10">
    <property type="entry name" value="SLL5057 PROTEIN"/>
    <property type="match status" value="1"/>
</dbReference>
<dbReference type="Gene3D" id="3.40.50.720">
    <property type="entry name" value="NAD(P)-binding Rossmann-like Domain"/>
    <property type="match status" value="1"/>
</dbReference>
<dbReference type="PANTHER" id="PTHR30576">
    <property type="entry name" value="COLANIC BIOSYNTHESIS UDP-GLUCOSE LIPID CARRIER TRANSFERASE"/>
    <property type="match status" value="1"/>
</dbReference>
<dbReference type="Pfam" id="PF02397">
    <property type="entry name" value="Bac_transf"/>
    <property type="match status" value="1"/>
</dbReference>
<dbReference type="Proteomes" id="UP000263928">
    <property type="component" value="Unassembled WGS sequence"/>
</dbReference>
<sequence>MSTITKDQSLADFDETNFDELFFNIGADAALRNEWRDNVEPRDRVRRRNAGIVWGIAGCDVVIMAIATLAADRFRDAIGWFGTTSTVGAAALLMVLVWLICLRQCGSYNVRNIGVGVIDYRTILHGSLIAMALSGTGAYLLNASLSHGYFFLTYAFGIPALLVSRWGHRRIIFALHERRRIKRSVIVAGDATHVADVIRVFQRERWLGYDVVGVLTPNMMPCMQYPSIPAVGMLENVLDVARTSGVSTIVFAEGSFSRSHMFNRLAAKLEAERVELIVVPALSDISSQRMTMRPVAGMPLMHIDKPSTHSYSQVTKRVFDVVCSALLILLSLPIIAVTAIAIKLEDRGPIIFKQQRIGIGGKPFECYKIRSMVTNAAEIKEQLIAQHQNESEGDVLFKMKKDPRITKVGGFIRRFSIDELPQFVNVFKGDMSLVGPRPALKSEVDKYEQHVRRRLDVRPGITGLWQVSGRSDLSWADTVRLDLYYVDNWSLVQDFSILAKTFKAVFSSSGAY</sequence>
<evidence type="ECO:0000259" key="7">
    <source>
        <dbReference type="Pfam" id="PF02397"/>
    </source>
</evidence>
<evidence type="ECO:0000313" key="9">
    <source>
        <dbReference type="Proteomes" id="UP000263928"/>
    </source>
</evidence>